<feature type="domain" description="PAC" evidence="16">
    <location>
        <begin position="81"/>
        <end position="133"/>
    </location>
</feature>
<comment type="caution">
    <text evidence="17">The sequence shown here is derived from an EMBL/GenBank/DDBJ whole genome shotgun (WGS) entry which is preliminary data.</text>
</comment>
<keyword evidence="14" id="KW-0843">Virulence</keyword>
<sequence>MPTRNEMSQSLFLDGDYPGLGRYVWSPGEGSLEWSPGLLEIYGLRRPPDTEAGFMSCLHPGDRTRIEGETEAFLTGEADSYSHSFRIVRPGGEVRYVLDRARIVRDGQGRVERIFGTNVDLTDFPHLARASMNDESRTVENGLAEAPGAFADQDRLELGQRIGDLVLADIDYGAGTVQLSDGAASLYGLGNGAMVATRERLHATFHPDDVDALRQKISAALDPSSGGMLRAEHRILLPDGSVRWVRVRKRIEFARAGGERRPARGIMAAIDITERKRTETALQESEACYRVLFDSINAGFCVVEVDLEAAGGRVDYRVIEANPAFYDRTGFPKEILGQWLRTAAPALEEHWYRIYGDVARTGQSARFEEYSELLGRWFDVFAFRIDGPELGRVAILFHDISERKRHEAHVGVLMQEVNHRSKNLLALVNVIARRTASQGLEDFVDRFSERLNALATNQDILVRSEWKQIPLRDLVRSQMAHFGDMIDDRIEMTGPDIALKPEAAEKLGMAIHELATNAAKYGALSTEAGRVLIDWTVGGARRTDFVMTWREMSGPPVTPPTRSGFGSLVSGQLLATSLDGKAEADYSPDGLRWTFDCALSSIA</sequence>
<keyword evidence="18" id="KW-1185">Reference proteome</keyword>
<organism evidence="17 18">
    <name type="scientific">Wenxinia marina DSM 24838</name>
    <dbReference type="NCBI Taxonomy" id="1123501"/>
    <lineage>
        <taxon>Bacteria</taxon>
        <taxon>Pseudomonadati</taxon>
        <taxon>Pseudomonadota</taxon>
        <taxon>Alphaproteobacteria</taxon>
        <taxon>Rhodobacterales</taxon>
        <taxon>Roseobacteraceae</taxon>
        <taxon>Wenxinia</taxon>
    </lineage>
</organism>
<evidence type="ECO:0000256" key="7">
    <source>
        <dbReference type="ARBA" id="ARBA00022643"/>
    </source>
</evidence>
<evidence type="ECO:0000256" key="15">
    <source>
        <dbReference type="ARBA" id="ARBA00023170"/>
    </source>
</evidence>
<proteinExistence type="predicted"/>
<dbReference type="eggNOG" id="COG3920">
    <property type="taxonomic scope" value="Bacteria"/>
</dbReference>
<evidence type="ECO:0000256" key="9">
    <source>
        <dbReference type="ARBA" id="ARBA00022737"/>
    </source>
</evidence>
<dbReference type="NCBIfam" id="TIGR00229">
    <property type="entry name" value="sensory_box"/>
    <property type="match status" value="1"/>
</dbReference>
<keyword evidence="15" id="KW-0675">Receptor</keyword>
<dbReference type="SMART" id="SM00911">
    <property type="entry name" value="HWE_HK"/>
    <property type="match status" value="1"/>
</dbReference>
<evidence type="ECO:0000256" key="10">
    <source>
        <dbReference type="ARBA" id="ARBA00022741"/>
    </source>
</evidence>
<dbReference type="GO" id="GO:0009881">
    <property type="term" value="F:photoreceptor activity"/>
    <property type="evidence" value="ECO:0007669"/>
    <property type="project" value="UniProtKB-KW"/>
</dbReference>
<dbReference type="InterPro" id="IPR013655">
    <property type="entry name" value="PAS_fold_3"/>
</dbReference>
<evidence type="ECO:0000256" key="5">
    <source>
        <dbReference type="ARBA" id="ARBA00022606"/>
    </source>
</evidence>
<evidence type="ECO:0000256" key="4">
    <source>
        <dbReference type="ARBA" id="ARBA00022553"/>
    </source>
</evidence>
<dbReference type="RefSeq" id="WP_156169133.1">
    <property type="nucleotide sequence ID" value="NZ_KB902296.1"/>
</dbReference>
<dbReference type="EC" id="2.7.13.3" evidence="2"/>
<dbReference type="InterPro" id="IPR035965">
    <property type="entry name" value="PAS-like_dom_sf"/>
</dbReference>
<dbReference type="Pfam" id="PF07536">
    <property type="entry name" value="HWE_HK"/>
    <property type="match status" value="1"/>
</dbReference>
<dbReference type="GO" id="GO:0004673">
    <property type="term" value="F:protein histidine kinase activity"/>
    <property type="evidence" value="ECO:0007669"/>
    <property type="project" value="UniProtKB-EC"/>
</dbReference>
<dbReference type="PANTHER" id="PTHR41523">
    <property type="entry name" value="TWO-COMPONENT SYSTEM SENSOR PROTEIN"/>
    <property type="match status" value="1"/>
</dbReference>
<dbReference type="Gene3D" id="3.30.450.20">
    <property type="entry name" value="PAS domain"/>
    <property type="match status" value="3"/>
</dbReference>
<keyword evidence="13" id="KW-0157">Chromophore</keyword>
<dbReference type="SMART" id="SM00086">
    <property type="entry name" value="PAC"/>
    <property type="match status" value="2"/>
</dbReference>
<dbReference type="Pfam" id="PF13188">
    <property type="entry name" value="PAS_8"/>
    <property type="match status" value="1"/>
</dbReference>
<dbReference type="Proteomes" id="UP000035100">
    <property type="component" value="Unassembled WGS sequence"/>
</dbReference>
<keyword evidence="12" id="KW-0067">ATP-binding</keyword>
<dbReference type="Gene3D" id="3.30.565.10">
    <property type="entry name" value="Histidine kinase-like ATPase, C-terminal domain"/>
    <property type="match status" value="1"/>
</dbReference>
<evidence type="ECO:0000313" key="18">
    <source>
        <dbReference type="Proteomes" id="UP000035100"/>
    </source>
</evidence>
<keyword evidence="4" id="KW-0597">Phosphoprotein</keyword>
<evidence type="ECO:0000256" key="3">
    <source>
        <dbReference type="ARBA" id="ARBA00022543"/>
    </source>
</evidence>
<dbReference type="GO" id="GO:0005524">
    <property type="term" value="F:ATP binding"/>
    <property type="evidence" value="ECO:0007669"/>
    <property type="project" value="UniProtKB-KW"/>
</dbReference>
<keyword evidence="6" id="KW-0285">Flavoprotein</keyword>
<evidence type="ECO:0000256" key="8">
    <source>
        <dbReference type="ARBA" id="ARBA00022679"/>
    </source>
</evidence>
<evidence type="ECO:0000256" key="12">
    <source>
        <dbReference type="ARBA" id="ARBA00022840"/>
    </source>
</evidence>
<accession>A0A0D0QJM5</accession>
<keyword evidence="8" id="KW-0808">Transferase</keyword>
<dbReference type="InterPro" id="IPR036890">
    <property type="entry name" value="HATPase_C_sf"/>
</dbReference>
<dbReference type="CDD" id="cd00130">
    <property type="entry name" value="PAS"/>
    <property type="match status" value="1"/>
</dbReference>
<keyword evidence="9" id="KW-0677">Repeat</keyword>
<name>A0A0D0QJM5_9RHOB</name>
<dbReference type="InterPro" id="IPR001610">
    <property type="entry name" value="PAC"/>
</dbReference>
<dbReference type="Gene3D" id="2.10.70.100">
    <property type="match status" value="2"/>
</dbReference>
<gene>
    <name evidence="17" type="ORF">Wenmar_00567</name>
</gene>
<protein>
    <recommendedName>
        <fullName evidence="2">histidine kinase</fullName>
        <ecNumber evidence="2">2.7.13.3</ecNumber>
    </recommendedName>
</protein>
<evidence type="ECO:0000256" key="14">
    <source>
        <dbReference type="ARBA" id="ARBA00023026"/>
    </source>
</evidence>
<dbReference type="InterPro" id="IPR000014">
    <property type="entry name" value="PAS"/>
</dbReference>
<feature type="domain" description="PAC" evidence="16">
    <location>
        <begin position="229"/>
        <end position="284"/>
    </location>
</feature>
<keyword evidence="7" id="KW-0288">FMN</keyword>
<dbReference type="AlphaFoldDB" id="A0A0D0QJM5"/>
<dbReference type="eggNOG" id="COG2202">
    <property type="taxonomic scope" value="Bacteria"/>
</dbReference>
<dbReference type="Pfam" id="PF08447">
    <property type="entry name" value="PAS_3"/>
    <property type="match status" value="2"/>
</dbReference>
<evidence type="ECO:0000313" key="17">
    <source>
        <dbReference type="EMBL" id="KIQ71188.1"/>
    </source>
</evidence>
<keyword evidence="10" id="KW-0547">Nucleotide-binding</keyword>
<dbReference type="OrthoDB" id="9816309at2"/>
<dbReference type="eggNOG" id="COG2205">
    <property type="taxonomic scope" value="Bacteria"/>
</dbReference>
<comment type="catalytic activity">
    <reaction evidence="1">
        <text>ATP + protein L-histidine = ADP + protein N-phospho-L-histidine.</text>
        <dbReference type="EC" id="2.7.13.3"/>
    </reaction>
</comment>
<dbReference type="PROSITE" id="PS50113">
    <property type="entry name" value="PAC"/>
    <property type="match status" value="2"/>
</dbReference>
<evidence type="ECO:0000256" key="1">
    <source>
        <dbReference type="ARBA" id="ARBA00000085"/>
    </source>
</evidence>
<dbReference type="EMBL" id="AONG01000003">
    <property type="protein sequence ID" value="KIQ71188.1"/>
    <property type="molecule type" value="Genomic_DNA"/>
</dbReference>
<reference evidence="17 18" key="1">
    <citation type="submission" date="2013-01" db="EMBL/GenBank/DDBJ databases">
        <authorList>
            <person name="Fiebig A."/>
            <person name="Goeker M."/>
            <person name="Klenk H.-P.P."/>
        </authorList>
    </citation>
    <scope>NUCLEOTIDE SEQUENCE [LARGE SCALE GENOMIC DNA]</scope>
    <source>
        <strain evidence="17 18">DSM 24838</strain>
    </source>
</reference>
<keyword evidence="5" id="KW-0716">Sensory transduction</keyword>
<dbReference type="InterPro" id="IPR011102">
    <property type="entry name" value="Sig_transdc_His_kinase_HWE"/>
</dbReference>
<evidence type="ECO:0000256" key="11">
    <source>
        <dbReference type="ARBA" id="ARBA00022777"/>
    </source>
</evidence>
<evidence type="ECO:0000256" key="6">
    <source>
        <dbReference type="ARBA" id="ARBA00022630"/>
    </source>
</evidence>
<dbReference type="STRING" id="1123501.Wenmar_00567"/>
<evidence type="ECO:0000256" key="13">
    <source>
        <dbReference type="ARBA" id="ARBA00022991"/>
    </source>
</evidence>
<dbReference type="SUPFAM" id="SSF55785">
    <property type="entry name" value="PYP-like sensor domain (PAS domain)"/>
    <property type="match status" value="3"/>
</dbReference>
<keyword evidence="11 17" id="KW-0418">Kinase</keyword>
<dbReference type="InterPro" id="IPR000700">
    <property type="entry name" value="PAS-assoc_C"/>
</dbReference>
<evidence type="ECO:0000256" key="2">
    <source>
        <dbReference type="ARBA" id="ARBA00012438"/>
    </source>
</evidence>
<evidence type="ECO:0000259" key="16">
    <source>
        <dbReference type="PROSITE" id="PS50113"/>
    </source>
</evidence>
<keyword evidence="3" id="KW-0600">Photoreceptor protein</keyword>
<dbReference type="PANTHER" id="PTHR41523:SF8">
    <property type="entry name" value="ETHYLENE RESPONSE SENSOR PROTEIN"/>
    <property type="match status" value="1"/>
</dbReference>